<keyword evidence="4" id="KW-0808">Transferase</keyword>
<evidence type="ECO:0000256" key="2">
    <source>
        <dbReference type="ARBA" id="ARBA00012438"/>
    </source>
</evidence>
<dbReference type="CDD" id="cd00130">
    <property type="entry name" value="PAS"/>
    <property type="match status" value="2"/>
</dbReference>
<evidence type="ECO:0000259" key="6">
    <source>
        <dbReference type="PROSITE" id="PS50112"/>
    </source>
</evidence>
<dbReference type="EC" id="2.7.13.3" evidence="2"/>
<comment type="caution">
    <text evidence="8">The sequence shown here is derived from an EMBL/GenBank/DDBJ whole genome shotgun (WGS) entry which is preliminary data.</text>
</comment>
<dbReference type="Gene3D" id="3.30.450.20">
    <property type="entry name" value="PAS domain"/>
    <property type="match status" value="2"/>
</dbReference>
<dbReference type="InterPro" id="IPR000700">
    <property type="entry name" value="PAS-assoc_C"/>
</dbReference>
<evidence type="ECO:0000256" key="3">
    <source>
        <dbReference type="ARBA" id="ARBA00022553"/>
    </source>
</evidence>
<dbReference type="Proteomes" id="UP000676565">
    <property type="component" value="Unassembled WGS sequence"/>
</dbReference>
<comment type="catalytic activity">
    <reaction evidence="1">
        <text>ATP + protein L-histidine = ADP + protein N-phospho-L-histidine.</text>
        <dbReference type="EC" id="2.7.13.3"/>
    </reaction>
</comment>
<dbReference type="PROSITE" id="PS50112">
    <property type="entry name" value="PAS"/>
    <property type="match status" value="2"/>
</dbReference>
<dbReference type="PANTHER" id="PTHR43304:SF1">
    <property type="entry name" value="PAC DOMAIN-CONTAINING PROTEIN"/>
    <property type="match status" value="1"/>
</dbReference>
<dbReference type="PROSITE" id="PS50113">
    <property type="entry name" value="PAC"/>
    <property type="match status" value="1"/>
</dbReference>
<reference evidence="8 9" key="1">
    <citation type="submission" date="2021-04" db="EMBL/GenBank/DDBJ databases">
        <authorList>
            <person name="Ivanova A."/>
        </authorList>
    </citation>
    <scope>NUCLEOTIDE SEQUENCE [LARGE SCALE GENOMIC DNA]</scope>
    <source>
        <strain evidence="8 9">G18</strain>
    </source>
</reference>
<feature type="domain" description="PAC" evidence="7">
    <location>
        <begin position="76"/>
        <end position="128"/>
    </location>
</feature>
<dbReference type="Pfam" id="PF08447">
    <property type="entry name" value="PAS_3"/>
    <property type="match status" value="1"/>
</dbReference>
<dbReference type="InterPro" id="IPR000014">
    <property type="entry name" value="PAS"/>
</dbReference>
<keyword evidence="3" id="KW-0597">Phosphoprotein</keyword>
<evidence type="ECO:0000256" key="4">
    <source>
        <dbReference type="ARBA" id="ARBA00022679"/>
    </source>
</evidence>
<protein>
    <recommendedName>
        <fullName evidence="2">histidine kinase</fullName>
        <ecNumber evidence="2">2.7.13.3</ecNumber>
    </recommendedName>
</protein>
<keyword evidence="5" id="KW-0418">Kinase</keyword>
<evidence type="ECO:0000256" key="5">
    <source>
        <dbReference type="ARBA" id="ARBA00022777"/>
    </source>
</evidence>
<proteinExistence type="predicted"/>
<feature type="domain" description="PAS" evidence="6">
    <location>
        <begin position="129"/>
        <end position="199"/>
    </location>
</feature>
<dbReference type="SUPFAM" id="SSF55785">
    <property type="entry name" value="PYP-like sensor domain (PAS domain)"/>
    <property type="match status" value="2"/>
</dbReference>
<keyword evidence="9" id="KW-1185">Reference proteome</keyword>
<feature type="domain" description="PAS" evidence="6">
    <location>
        <begin position="3"/>
        <end position="73"/>
    </location>
</feature>
<evidence type="ECO:0000313" key="8">
    <source>
        <dbReference type="EMBL" id="MBP3956527.1"/>
    </source>
</evidence>
<accession>A0ABS5BS08</accession>
<dbReference type="SMART" id="SM00091">
    <property type="entry name" value="PAS"/>
    <property type="match status" value="2"/>
</dbReference>
<dbReference type="RefSeq" id="WP_210654733.1">
    <property type="nucleotide sequence ID" value="NZ_JAGKQQ010000001.1"/>
</dbReference>
<evidence type="ECO:0000259" key="7">
    <source>
        <dbReference type="PROSITE" id="PS50113"/>
    </source>
</evidence>
<evidence type="ECO:0000313" key="9">
    <source>
        <dbReference type="Proteomes" id="UP000676565"/>
    </source>
</evidence>
<evidence type="ECO:0000256" key="1">
    <source>
        <dbReference type="ARBA" id="ARBA00000085"/>
    </source>
</evidence>
<dbReference type="SMART" id="SM00086">
    <property type="entry name" value="PAC"/>
    <property type="match status" value="1"/>
</dbReference>
<dbReference type="Pfam" id="PF00989">
    <property type="entry name" value="PAS"/>
    <property type="match status" value="1"/>
</dbReference>
<gene>
    <name evidence="8" type="ORF">J8F10_14705</name>
</gene>
<organism evidence="8 9">
    <name type="scientific">Gemmata palustris</name>
    <dbReference type="NCBI Taxonomy" id="2822762"/>
    <lineage>
        <taxon>Bacteria</taxon>
        <taxon>Pseudomonadati</taxon>
        <taxon>Planctomycetota</taxon>
        <taxon>Planctomycetia</taxon>
        <taxon>Gemmatales</taxon>
        <taxon>Gemmataceae</taxon>
        <taxon>Gemmata</taxon>
    </lineage>
</organism>
<dbReference type="PANTHER" id="PTHR43304">
    <property type="entry name" value="PHYTOCHROME-LIKE PROTEIN CPH1"/>
    <property type="match status" value="1"/>
</dbReference>
<dbReference type="EMBL" id="JAGKQQ010000001">
    <property type="protein sequence ID" value="MBP3956527.1"/>
    <property type="molecule type" value="Genomic_DNA"/>
</dbReference>
<dbReference type="InterPro" id="IPR035965">
    <property type="entry name" value="PAS-like_dom_sf"/>
</dbReference>
<dbReference type="InterPro" id="IPR013767">
    <property type="entry name" value="PAS_fold"/>
</dbReference>
<dbReference type="InterPro" id="IPR013655">
    <property type="entry name" value="PAS_fold_3"/>
</dbReference>
<dbReference type="NCBIfam" id="TIGR00229">
    <property type="entry name" value="sensory_box"/>
    <property type="match status" value="2"/>
</dbReference>
<sequence length="249" mass="28130">MTEPSHYRQAIDALPQLVWVAGPDGTLEYLNRRCAEYSGLPIDDLLGWDWGWVVHPSDLPETLEVWTASVRAGTPHQVEHRLRRHDGEYRWFLIRAEPVRDFDGNVVRWFGTCTDIDDSKRLMEQFRTTRLLFRGLVERNPDGEVLVGADGTVRYANPATARLLGLAVEELSGTDLWGSVHPDDRKDVTAWLELVLATPGERLAISTRFLLRDGNSSQVDVLATNLLPDPDVRALAVQFRQSPVPNNKP</sequence>
<dbReference type="InterPro" id="IPR001610">
    <property type="entry name" value="PAC"/>
</dbReference>
<dbReference type="InterPro" id="IPR052162">
    <property type="entry name" value="Sensor_kinase/Photoreceptor"/>
</dbReference>
<name>A0ABS5BS08_9BACT</name>